<dbReference type="SUPFAM" id="SSF54928">
    <property type="entry name" value="RNA-binding domain, RBD"/>
    <property type="match status" value="1"/>
</dbReference>
<dbReference type="Pfam" id="PF01812">
    <property type="entry name" value="5-FTHF_cyc-lig"/>
    <property type="match status" value="1"/>
</dbReference>
<dbReference type="Proteomes" id="UP001374579">
    <property type="component" value="Unassembled WGS sequence"/>
</dbReference>
<dbReference type="InterPro" id="IPR002698">
    <property type="entry name" value="FTHF_cligase"/>
</dbReference>
<feature type="compositionally biased region" description="Basic and acidic residues" evidence="4">
    <location>
        <begin position="301"/>
        <end position="311"/>
    </location>
</feature>
<dbReference type="PROSITE" id="PS50102">
    <property type="entry name" value="RRM"/>
    <property type="match status" value="1"/>
</dbReference>
<dbReference type="PANTHER" id="PTHR13017:SF0">
    <property type="entry name" value="METHENYLTETRAHYDROFOLATE SYNTHASE DOMAIN-CONTAINING PROTEIN"/>
    <property type="match status" value="1"/>
</dbReference>
<dbReference type="InterPro" id="IPR024185">
    <property type="entry name" value="FTHF_cligase-like_sf"/>
</dbReference>
<dbReference type="InterPro" id="IPR012677">
    <property type="entry name" value="Nucleotide-bd_a/b_plait_sf"/>
</dbReference>
<dbReference type="Pfam" id="PF00076">
    <property type="entry name" value="RRM_1"/>
    <property type="match status" value="1"/>
</dbReference>
<feature type="compositionally biased region" description="Low complexity" evidence="4">
    <location>
        <begin position="551"/>
        <end position="562"/>
    </location>
</feature>
<feature type="compositionally biased region" description="Basic residues" evidence="4">
    <location>
        <begin position="324"/>
        <end position="343"/>
    </location>
</feature>
<proteinExistence type="predicted"/>
<reference evidence="6 7" key="1">
    <citation type="submission" date="2024-02" db="EMBL/GenBank/DDBJ databases">
        <title>Chromosome-scale genome assembly of the rough periwinkle Littorina saxatilis.</title>
        <authorList>
            <person name="De Jode A."/>
            <person name="Faria R."/>
            <person name="Formenti G."/>
            <person name="Sims Y."/>
            <person name="Smith T.P."/>
            <person name="Tracey A."/>
            <person name="Wood J.M.D."/>
            <person name="Zagrodzka Z.B."/>
            <person name="Johannesson K."/>
            <person name="Butlin R.K."/>
            <person name="Leder E.H."/>
        </authorList>
    </citation>
    <scope>NUCLEOTIDE SEQUENCE [LARGE SCALE GENOMIC DNA]</scope>
    <source>
        <strain evidence="6">Snail1</strain>
        <tissue evidence="6">Muscle</tissue>
    </source>
</reference>
<organism evidence="6 7">
    <name type="scientific">Littorina saxatilis</name>
    <dbReference type="NCBI Taxonomy" id="31220"/>
    <lineage>
        <taxon>Eukaryota</taxon>
        <taxon>Metazoa</taxon>
        <taxon>Spiralia</taxon>
        <taxon>Lophotrochozoa</taxon>
        <taxon>Mollusca</taxon>
        <taxon>Gastropoda</taxon>
        <taxon>Caenogastropoda</taxon>
        <taxon>Littorinimorpha</taxon>
        <taxon>Littorinoidea</taxon>
        <taxon>Littorinidae</taxon>
        <taxon>Littorina</taxon>
    </lineage>
</organism>
<dbReference type="AlphaFoldDB" id="A0AAN9G195"/>
<keyword evidence="7" id="KW-1185">Reference proteome</keyword>
<keyword evidence="2 3" id="KW-0694">RNA-binding</keyword>
<dbReference type="GO" id="GO:0003723">
    <property type="term" value="F:RNA binding"/>
    <property type="evidence" value="ECO:0007669"/>
    <property type="project" value="UniProtKB-UniRule"/>
</dbReference>
<dbReference type="Gene3D" id="3.40.50.10420">
    <property type="entry name" value="NagB/RpiA/CoA transferase-like"/>
    <property type="match status" value="1"/>
</dbReference>
<name>A0AAN9G195_9CAEN</name>
<dbReference type="SUPFAM" id="SSF100950">
    <property type="entry name" value="NagB/RpiA/CoA transferase-like"/>
    <property type="match status" value="1"/>
</dbReference>
<dbReference type="InterPro" id="IPR000504">
    <property type="entry name" value="RRM_dom"/>
</dbReference>
<sequence length="575" mass="64511">MENNNASAPDIDIKQEEEASPPKPEFVDTGKKVLNKDGVEVSKWSIRKKIWDHLEENDLVNFPRPCNNRIPNFVDAAIAADKAAELDVFKEAQSVKINPDKPQEHIRFLTLEAGKTLLVPTPRLRTGLFNRITPPEDANKEILRKCSTALGVKEHSKKISLKDKVSIDLVIVGSVAVSKEGFRIGKGEGFADLEYAMMGVMEAVGPDTIVVTTVHDDQLVDIPEDLLEDHDLTVDYIVTPTQVIKTGCSRPKPMGIIWSKLEYEKLYRIPVLRKLRDVERDNGRDVRLKGQDAADEEFEERMDQERRERGYRGRGGRGAPSGRRPYRARRGGGGRIGGGRRRYRGDDSADQGDESNKENADESNDGEGGERGGRRRRQYRNNRFRRSKPRHSESELSDGAGGEQEGEDGKENRRPPRRRNRRRGMGSRSNNSQDNTSDGENRRSDGEERAPRPRRPRIETSPDGIVFVGGISRRLRVSEFKTEMRGCDVHPVRLVWRGGRGFAFLHFQSADNATGAVKALSGLEIDGRELNVELARQDNRPRQRKGRNPKEAASSESANQESVGSSDVPVEGAER</sequence>
<evidence type="ECO:0000313" key="6">
    <source>
        <dbReference type="EMBL" id="KAK7091204.1"/>
    </source>
</evidence>
<feature type="compositionally biased region" description="Basic and acidic residues" evidence="4">
    <location>
        <begin position="439"/>
        <end position="460"/>
    </location>
</feature>
<accession>A0AAN9G195</accession>
<evidence type="ECO:0000256" key="3">
    <source>
        <dbReference type="PROSITE-ProRule" id="PRU00176"/>
    </source>
</evidence>
<protein>
    <recommendedName>
        <fullName evidence="1">Methenyltetrahydrofolate synthase domain-containing protein</fullName>
    </recommendedName>
</protein>
<evidence type="ECO:0000256" key="2">
    <source>
        <dbReference type="ARBA" id="ARBA00022884"/>
    </source>
</evidence>
<dbReference type="FunFam" id="3.40.50.10420:FF:000001">
    <property type="entry name" value="Methenyltetrahydrofolate synthase domain-containing protein"/>
    <property type="match status" value="1"/>
</dbReference>
<dbReference type="InterPro" id="IPR035979">
    <property type="entry name" value="RBD_domain_sf"/>
</dbReference>
<feature type="compositionally biased region" description="Basic residues" evidence="4">
    <location>
        <begin position="415"/>
        <end position="425"/>
    </location>
</feature>
<dbReference type="PANTHER" id="PTHR13017">
    <property type="entry name" value="5-FORMYLTETRAHYDROFOLATE CYCLO-LIGASE-RELATED"/>
    <property type="match status" value="1"/>
</dbReference>
<dbReference type="EMBL" id="JBAMIC010000022">
    <property type="protein sequence ID" value="KAK7091204.1"/>
    <property type="molecule type" value="Genomic_DNA"/>
</dbReference>
<dbReference type="SMART" id="SM00360">
    <property type="entry name" value="RRM"/>
    <property type="match status" value="1"/>
</dbReference>
<gene>
    <name evidence="6" type="ORF">V1264_008923</name>
</gene>
<feature type="region of interest" description="Disordered" evidence="4">
    <location>
        <begin position="536"/>
        <end position="575"/>
    </location>
</feature>
<dbReference type="InterPro" id="IPR037171">
    <property type="entry name" value="NagB/RpiA_transferase-like"/>
</dbReference>
<comment type="caution">
    <text evidence="6">The sequence shown here is derived from an EMBL/GenBank/DDBJ whole genome shotgun (WGS) entry which is preliminary data.</text>
</comment>
<evidence type="ECO:0000313" key="7">
    <source>
        <dbReference type="Proteomes" id="UP001374579"/>
    </source>
</evidence>
<feature type="compositionally biased region" description="Basic residues" evidence="4">
    <location>
        <begin position="373"/>
        <end position="389"/>
    </location>
</feature>
<dbReference type="GO" id="GO:0005737">
    <property type="term" value="C:cytoplasm"/>
    <property type="evidence" value="ECO:0007669"/>
    <property type="project" value="TreeGrafter"/>
</dbReference>
<feature type="domain" description="RRM" evidence="5">
    <location>
        <begin position="464"/>
        <end position="537"/>
    </location>
</feature>
<evidence type="ECO:0000256" key="4">
    <source>
        <dbReference type="SAM" id="MobiDB-lite"/>
    </source>
</evidence>
<evidence type="ECO:0000256" key="1">
    <source>
        <dbReference type="ARBA" id="ARBA00015518"/>
    </source>
</evidence>
<dbReference type="Gene3D" id="3.30.70.330">
    <property type="match status" value="1"/>
</dbReference>
<evidence type="ECO:0000259" key="5">
    <source>
        <dbReference type="PROSITE" id="PS50102"/>
    </source>
</evidence>
<feature type="region of interest" description="Disordered" evidence="4">
    <location>
        <begin position="284"/>
        <end position="464"/>
    </location>
</feature>
<feature type="region of interest" description="Disordered" evidence="4">
    <location>
        <begin position="1"/>
        <end position="28"/>
    </location>
</feature>